<evidence type="ECO:0000259" key="1">
    <source>
        <dbReference type="Pfam" id="PF21956"/>
    </source>
</evidence>
<evidence type="ECO:0000313" key="3">
    <source>
        <dbReference type="Proteomes" id="UP000034307"/>
    </source>
</evidence>
<reference evidence="2 3" key="1">
    <citation type="journal article" date="2015" name="Nature">
        <title>rRNA introns, odd ribosomes, and small enigmatic genomes across a large radiation of phyla.</title>
        <authorList>
            <person name="Brown C.T."/>
            <person name="Hug L.A."/>
            <person name="Thomas B.C."/>
            <person name="Sharon I."/>
            <person name="Castelle C.J."/>
            <person name="Singh A."/>
            <person name="Wilkins M.J."/>
            <person name="Williams K.H."/>
            <person name="Banfield J.F."/>
        </authorList>
    </citation>
    <scope>NUCLEOTIDE SEQUENCE [LARGE SCALE GENOMIC DNA]</scope>
</reference>
<gene>
    <name evidence="2" type="ORF">UX80_C0017G0013</name>
</gene>
<evidence type="ECO:0000313" key="2">
    <source>
        <dbReference type="EMBL" id="KKU57395.1"/>
    </source>
</evidence>
<dbReference type="Proteomes" id="UP000034307">
    <property type="component" value="Unassembled WGS sequence"/>
</dbReference>
<dbReference type="Pfam" id="PF21956">
    <property type="entry name" value="DUF6922"/>
    <property type="match status" value="1"/>
</dbReference>
<protein>
    <recommendedName>
        <fullName evidence="1">DUF6922 domain-containing protein</fullName>
    </recommendedName>
</protein>
<sequence length="96" mass="11125">MIPKRLQGVLWSKRVSKLDKKRDAAYIVHQVLAHGGWQDLGWLIRTYGLGRIKRVFLDNPFRGYRPEKLNFAARILLGLKGFDEGKYGQTQLGRSR</sequence>
<feature type="domain" description="DUF6922" evidence="1">
    <location>
        <begin position="10"/>
        <end position="55"/>
    </location>
</feature>
<dbReference type="STRING" id="1618358.UX80_C0017G0013"/>
<comment type="caution">
    <text evidence="2">The sequence shown here is derived from an EMBL/GenBank/DDBJ whole genome shotgun (WGS) entry which is preliminary data.</text>
</comment>
<dbReference type="EMBL" id="LCNO01000017">
    <property type="protein sequence ID" value="KKU57395.1"/>
    <property type="molecule type" value="Genomic_DNA"/>
</dbReference>
<accession>A0A0G1UI57</accession>
<proteinExistence type="predicted"/>
<organism evidence="2 3">
    <name type="scientific">Candidatus Amesbacteria bacterium GW2011_GWA2_47_11b</name>
    <dbReference type="NCBI Taxonomy" id="1618358"/>
    <lineage>
        <taxon>Bacteria</taxon>
        <taxon>Candidatus Amesiibacteriota</taxon>
    </lineage>
</organism>
<dbReference type="InterPro" id="IPR053830">
    <property type="entry name" value="DUF6922"/>
</dbReference>
<name>A0A0G1UI57_9BACT</name>
<dbReference type="AlphaFoldDB" id="A0A0G1UI57"/>